<dbReference type="RefSeq" id="WP_218547841.1">
    <property type="nucleotide sequence ID" value="NZ_JAGSPD010000019.1"/>
</dbReference>
<gene>
    <name evidence="1" type="ORF">KCG49_15640</name>
</gene>
<accession>A0A9X1FBM1</accession>
<comment type="caution">
    <text evidence="1">The sequence shown here is derived from an EMBL/GenBank/DDBJ whole genome shotgun (WGS) entry which is preliminary data.</text>
</comment>
<protein>
    <submittedName>
        <fullName evidence="1">Uncharacterized protein</fullName>
    </submittedName>
</protein>
<reference evidence="1" key="1">
    <citation type="submission" date="2021-04" db="EMBL/GenBank/DDBJ databases">
        <authorList>
            <person name="Pira H."/>
            <person name="Risdian C."/>
            <person name="Wink J."/>
        </authorList>
    </citation>
    <scope>NUCLEOTIDE SEQUENCE</scope>
    <source>
        <strain evidence="1">WHY3</strain>
    </source>
</reference>
<keyword evidence="2" id="KW-1185">Reference proteome</keyword>
<name>A0A9X1FBM1_9FLAO</name>
<organism evidence="1 2">
    <name type="scientific">Winogradskyella luteola</name>
    <dbReference type="NCBI Taxonomy" id="2828330"/>
    <lineage>
        <taxon>Bacteria</taxon>
        <taxon>Pseudomonadati</taxon>
        <taxon>Bacteroidota</taxon>
        <taxon>Flavobacteriia</taxon>
        <taxon>Flavobacteriales</taxon>
        <taxon>Flavobacteriaceae</taxon>
        <taxon>Winogradskyella</taxon>
    </lineage>
</organism>
<proteinExistence type="predicted"/>
<evidence type="ECO:0000313" key="1">
    <source>
        <dbReference type="EMBL" id="MBV7270621.1"/>
    </source>
</evidence>
<dbReference type="AlphaFoldDB" id="A0A9X1FBM1"/>
<dbReference type="Proteomes" id="UP001138894">
    <property type="component" value="Unassembled WGS sequence"/>
</dbReference>
<dbReference type="EMBL" id="JAGSPD010000019">
    <property type="protein sequence ID" value="MBV7270621.1"/>
    <property type="molecule type" value="Genomic_DNA"/>
</dbReference>
<sequence length="163" mass="19280">MCIFNPSFEVRNSNYRKYLKNNPALNHGNTLGKIGETKGKHHWDSTLFALDGSKANFLKSVDFSKKDNIELSNEIAKNISTVGFRFFHMMSNFDGILNFYLSGYSSTSYQKAPMLIDLCYLYNRTEKLELIFNWFSQKENRYPNHWLEKHMMIRKNNYLQHNI</sequence>
<evidence type="ECO:0000313" key="2">
    <source>
        <dbReference type="Proteomes" id="UP001138894"/>
    </source>
</evidence>